<dbReference type="AlphaFoldDB" id="A0A1X0P3Y7"/>
<proteinExistence type="predicted"/>
<dbReference type="OrthoDB" id="245715at2759"/>
<dbReference type="EMBL" id="NBCO01000005">
    <property type="protein sequence ID" value="ORC91647.1"/>
    <property type="molecule type" value="Genomic_DNA"/>
</dbReference>
<gene>
    <name evidence="1" type="ORF">TM35_000052430</name>
</gene>
<evidence type="ECO:0000313" key="1">
    <source>
        <dbReference type="EMBL" id="ORC91647.1"/>
    </source>
</evidence>
<dbReference type="GeneID" id="39982678"/>
<dbReference type="RefSeq" id="XP_028885713.1">
    <property type="nucleotide sequence ID" value="XM_029022898.1"/>
</dbReference>
<name>A0A1X0P3Y7_9TRYP</name>
<sequence length="335" mass="40111">MRSAHYLNEDNTFNDLFINTKDRYSSRYTAPHLSENSNVLQFRDNLSRGLSRERREQHIISHLYRLEELNLERISLLKEKLRYQFEIERNVIMTENHKEAAKRTFALECRLHELLRQHAPNYYQHEGQQNTSSSTKTIAFYILSSLVNADSSHAEVECELINKIFSSVLKKNINENDNHSISILSFMKTLIGWIRLHYMTRYAIQFYPLSSRVAMMRLAHFMDDKWENNKQLYQTINQRQQKERFKSREERKKQRKILEERLYKAQRNAFEVRKRIFLFHELLQDHNDLPNSEHLDPVKCAEVLQLIRKDLKDGDIHFLLQLSADNGNSLKKIVQ</sequence>
<dbReference type="VEuPathDB" id="TriTrypDB:TM35_000052430"/>
<dbReference type="Proteomes" id="UP000192257">
    <property type="component" value="Unassembled WGS sequence"/>
</dbReference>
<accession>A0A1X0P3Y7</accession>
<comment type="caution">
    <text evidence="1">The sequence shown here is derived from an EMBL/GenBank/DDBJ whole genome shotgun (WGS) entry which is preliminary data.</text>
</comment>
<organism evidence="1 2">
    <name type="scientific">Trypanosoma theileri</name>
    <dbReference type="NCBI Taxonomy" id="67003"/>
    <lineage>
        <taxon>Eukaryota</taxon>
        <taxon>Discoba</taxon>
        <taxon>Euglenozoa</taxon>
        <taxon>Kinetoplastea</taxon>
        <taxon>Metakinetoplastina</taxon>
        <taxon>Trypanosomatida</taxon>
        <taxon>Trypanosomatidae</taxon>
        <taxon>Trypanosoma</taxon>
    </lineage>
</organism>
<evidence type="ECO:0000313" key="2">
    <source>
        <dbReference type="Proteomes" id="UP000192257"/>
    </source>
</evidence>
<keyword evidence="2" id="KW-1185">Reference proteome</keyword>
<reference evidence="1 2" key="1">
    <citation type="submission" date="2017-03" db="EMBL/GenBank/DDBJ databases">
        <title>An alternative strategy for trypanosome survival in the mammalian bloodstream revealed through genome and transcriptome analysis of the ubiquitous bovine parasite Trypanosoma (Megatrypanum) theileri.</title>
        <authorList>
            <person name="Kelly S."/>
            <person name="Ivens A."/>
            <person name="Mott A."/>
            <person name="O'Neill E."/>
            <person name="Emms D."/>
            <person name="Macleod O."/>
            <person name="Voorheis P."/>
            <person name="Matthews J."/>
            <person name="Matthews K."/>
            <person name="Carrington M."/>
        </authorList>
    </citation>
    <scope>NUCLEOTIDE SEQUENCE [LARGE SCALE GENOMIC DNA]</scope>
    <source>
        <strain evidence="1">Edinburgh</strain>
    </source>
</reference>
<protein>
    <submittedName>
        <fullName evidence="1">Copper-transporting ATPase-like protein</fullName>
    </submittedName>
</protein>